<comment type="caution">
    <text evidence="2">The sequence shown here is derived from an EMBL/GenBank/DDBJ whole genome shotgun (WGS) entry which is preliminary data.</text>
</comment>
<evidence type="ECO:0000256" key="1">
    <source>
        <dbReference type="SAM" id="MobiDB-lite"/>
    </source>
</evidence>
<feature type="region of interest" description="Disordered" evidence="1">
    <location>
        <begin position="63"/>
        <end position="82"/>
    </location>
</feature>
<keyword evidence="3" id="KW-1185">Reference proteome</keyword>
<evidence type="ECO:0000313" key="2">
    <source>
        <dbReference type="EMBL" id="MBR7837206.1"/>
    </source>
</evidence>
<reference evidence="2" key="1">
    <citation type="submission" date="2021-04" db="EMBL/GenBank/DDBJ databases">
        <title>Genome based classification of Actinospica acidithermotolerans sp. nov., an actinobacterium isolated from an Indonesian hot spring.</title>
        <authorList>
            <person name="Kusuma A.B."/>
            <person name="Putra K.E."/>
            <person name="Nafisah S."/>
            <person name="Loh J."/>
            <person name="Nouioui I."/>
            <person name="Goodfellow M."/>
        </authorList>
    </citation>
    <scope>NUCLEOTIDE SEQUENCE</scope>
    <source>
        <strain evidence="2">CSCA 57</strain>
    </source>
</reference>
<dbReference type="AlphaFoldDB" id="A0A941IVH3"/>
<name>A0A941IVH3_9ACTN</name>
<evidence type="ECO:0000313" key="3">
    <source>
        <dbReference type="Proteomes" id="UP000675781"/>
    </source>
</evidence>
<accession>A0A941IVH3</accession>
<sequence>MTPTHPPAPPELLAASFLSPQITRWWPLAALALALLVLAAPTVRSLRGFYLWARAADRSAREAAASRRPKAPASGAATPRLSAGPARDEAALALAVIAHLYAHDPAPPAPYALLVEPGRIEVLLAGSRALEPRAPWTATAPQRWSAEPAQLAEIAAAEDVSVPARHPLAVLGAQREGWVVVDLAYCPGTIVATGPGAGPWIEAVAPELSAACGIDVGAEPTERGRWTVRIERNGRGVVEELGLPFDTRPLTSEAPRIPAPRRAVASAIGSTDVLEPALTAADPEPGPAAAAASAETVAGPAEAVAPAEPVEEINVLALSVSSRAGATPEADQDLRQLG</sequence>
<proteinExistence type="predicted"/>
<dbReference type="Proteomes" id="UP000675781">
    <property type="component" value="Unassembled WGS sequence"/>
</dbReference>
<protein>
    <submittedName>
        <fullName evidence="2">Uncharacterized protein</fullName>
    </submittedName>
</protein>
<organism evidence="2 3">
    <name type="scientific">Actinospica durhamensis</name>
    <dbReference type="NCBI Taxonomy" id="1508375"/>
    <lineage>
        <taxon>Bacteria</taxon>
        <taxon>Bacillati</taxon>
        <taxon>Actinomycetota</taxon>
        <taxon>Actinomycetes</taxon>
        <taxon>Catenulisporales</taxon>
        <taxon>Actinospicaceae</taxon>
        <taxon>Actinospica</taxon>
    </lineage>
</organism>
<dbReference type="EMBL" id="JAGSOG010000187">
    <property type="protein sequence ID" value="MBR7837206.1"/>
    <property type="molecule type" value="Genomic_DNA"/>
</dbReference>
<dbReference type="RefSeq" id="WP_212531675.1">
    <property type="nucleotide sequence ID" value="NZ_JAGSOG010000187.1"/>
</dbReference>
<gene>
    <name evidence="2" type="ORF">KDL01_28270</name>
</gene>